<name>A0A016SDL9_9BILA</name>
<feature type="region of interest" description="Disordered" evidence="1">
    <location>
        <begin position="102"/>
        <end position="122"/>
    </location>
</feature>
<sequence length="122" mass="13596">MLVFCTYIFGAAHKFWLIFVTLLLSPKFFVFWRFQHNRNTCSNRTLPTSIVSSGAVDSISPLKVRATPCKPFFDLNVCPRPQYGVVDTVTKPPLLFDTFTKPSLPPGRAVLGPDGSAPQNSF</sequence>
<evidence type="ECO:0000313" key="4">
    <source>
        <dbReference type="Proteomes" id="UP000024635"/>
    </source>
</evidence>
<dbReference type="EMBL" id="JARK01001578">
    <property type="protein sequence ID" value="EYB88740.1"/>
    <property type="molecule type" value="Genomic_DNA"/>
</dbReference>
<keyword evidence="2" id="KW-0472">Membrane</keyword>
<protein>
    <submittedName>
        <fullName evidence="3">Uncharacterized protein</fullName>
    </submittedName>
</protein>
<keyword evidence="4" id="KW-1185">Reference proteome</keyword>
<dbReference type="Proteomes" id="UP000024635">
    <property type="component" value="Unassembled WGS sequence"/>
</dbReference>
<keyword evidence="2" id="KW-0812">Transmembrane</keyword>
<gene>
    <name evidence="3" type="primary">Acey_s0242.g3426</name>
    <name evidence="3" type="ORF">Y032_0242g3426</name>
</gene>
<keyword evidence="2" id="KW-1133">Transmembrane helix</keyword>
<accession>A0A016SDL9</accession>
<dbReference type="AlphaFoldDB" id="A0A016SDL9"/>
<comment type="caution">
    <text evidence="3">The sequence shown here is derived from an EMBL/GenBank/DDBJ whole genome shotgun (WGS) entry which is preliminary data.</text>
</comment>
<feature type="transmembrane region" description="Helical" evidence="2">
    <location>
        <begin position="15"/>
        <end position="34"/>
    </location>
</feature>
<evidence type="ECO:0000256" key="1">
    <source>
        <dbReference type="SAM" id="MobiDB-lite"/>
    </source>
</evidence>
<proteinExistence type="predicted"/>
<reference evidence="4" key="1">
    <citation type="journal article" date="2015" name="Nat. Genet.">
        <title>The genome and transcriptome of the zoonotic hookworm Ancylostoma ceylanicum identify infection-specific gene families.</title>
        <authorList>
            <person name="Schwarz E.M."/>
            <person name="Hu Y."/>
            <person name="Antoshechkin I."/>
            <person name="Miller M.M."/>
            <person name="Sternberg P.W."/>
            <person name="Aroian R.V."/>
        </authorList>
    </citation>
    <scope>NUCLEOTIDE SEQUENCE</scope>
    <source>
        <strain evidence="4">HY135</strain>
    </source>
</reference>
<evidence type="ECO:0000256" key="2">
    <source>
        <dbReference type="SAM" id="Phobius"/>
    </source>
</evidence>
<evidence type="ECO:0000313" key="3">
    <source>
        <dbReference type="EMBL" id="EYB88740.1"/>
    </source>
</evidence>
<organism evidence="3 4">
    <name type="scientific">Ancylostoma ceylanicum</name>
    <dbReference type="NCBI Taxonomy" id="53326"/>
    <lineage>
        <taxon>Eukaryota</taxon>
        <taxon>Metazoa</taxon>
        <taxon>Ecdysozoa</taxon>
        <taxon>Nematoda</taxon>
        <taxon>Chromadorea</taxon>
        <taxon>Rhabditida</taxon>
        <taxon>Rhabditina</taxon>
        <taxon>Rhabditomorpha</taxon>
        <taxon>Strongyloidea</taxon>
        <taxon>Ancylostomatidae</taxon>
        <taxon>Ancylostomatinae</taxon>
        <taxon>Ancylostoma</taxon>
    </lineage>
</organism>